<comment type="caution">
    <text evidence="2">The sequence shown here is derived from an EMBL/GenBank/DDBJ whole genome shotgun (WGS) entry which is preliminary data.</text>
</comment>
<dbReference type="AlphaFoldDB" id="A0A9D2IF28"/>
<dbReference type="EMBL" id="DXCL01000046">
    <property type="protein sequence ID" value="HIZ04112.1"/>
    <property type="molecule type" value="Genomic_DNA"/>
</dbReference>
<organism evidence="2 3">
    <name type="scientific">Candidatus Borkfalkia avistercoris</name>
    <dbReference type="NCBI Taxonomy" id="2838504"/>
    <lineage>
        <taxon>Bacteria</taxon>
        <taxon>Bacillati</taxon>
        <taxon>Bacillota</taxon>
        <taxon>Clostridia</taxon>
        <taxon>Christensenellales</taxon>
        <taxon>Christensenellaceae</taxon>
        <taxon>Candidatus Borkfalkia</taxon>
    </lineage>
</organism>
<reference evidence="2" key="2">
    <citation type="submission" date="2021-04" db="EMBL/GenBank/DDBJ databases">
        <authorList>
            <person name="Gilroy R."/>
        </authorList>
    </citation>
    <scope>NUCLEOTIDE SEQUENCE</scope>
    <source>
        <strain evidence="2">CHK187-5294</strain>
    </source>
</reference>
<protein>
    <submittedName>
        <fullName evidence="2">Helix-turn-helix domain-containing protein</fullName>
    </submittedName>
</protein>
<dbReference type="CDD" id="cd00093">
    <property type="entry name" value="HTH_XRE"/>
    <property type="match status" value="1"/>
</dbReference>
<dbReference type="InterPro" id="IPR010982">
    <property type="entry name" value="Lambda_DNA-bd_dom_sf"/>
</dbReference>
<gene>
    <name evidence="2" type="ORF">H9727_07485</name>
</gene>
<reference evidence="2" key="1">
    <citation type="journal article" date="2021" name="PeerJ">
        <title>Extensive microbial diversity within the chicken gut microbiome revealed by metagenomics and culture.</title>
        <authorList>
            <person name="Gilroy R."/>
            <person name="Ravi A."/>
            <person name="Getino M."/>
            <person name="Pursley I."/>
            <person name="Horton D.L."/>
            <person name="Alikhan N.F."/>
            <person name="Baker D."/>
            <person name="Gharbi K."/>
            <person name="Hall N."/>
            <person name="Watson M."/>
            <person name="Adriaenssens E.M."/>
            <person name="Foster-Nyarko E."/>
            <person name="Jarju S."/>
            <person name="Secka A."/>
            <person name="Antonio M."/>
            <person name="Oren A."/>
            <person name="Chaudhuri R.R."/>
            <person name="La Ragione R."/>
            <person name="Hildebrand F."/>
            <person name="Pallen M.J."/>
        </authorList>
    </citation>
    <scope>NUCLEOTIDE SEQUENCE</scope>
    <source>
        <strain evidence="2">CHK187-5294</strain>
    </source>
</reference>
<dbReference type="SUPFAM" id="SSF47413">
    <property type="entry name" value="lambda repressor-like DNA-binding domains"/>
    <property type="match status" value="1"/>
</dbReference>
<dbReference type="InterPro" id="IPR001387">
    <property type="entry name" value="Cro/C1-type_HTH"/>
</dbReference>
<evidence type="ECO:0000259" key="1">
    <source>
        <dbReference type="PROSITE" id="PS50943"/>
    </source>
</evidence>
<evidence type="ECO:0000313" key="2">
    <source>
        <dbReference type="EMBL" id="HIZ04112.1"/>
    </source>
</evidence>
<proteinExistence type="predicted"/>
<dbReference type="Pfam" id="PF01381">
    <property type="entry name" value="HTH_3"/>
    <property type="match status" value="1"/>
</dbReference>
<feature type="domain" description="HTH cro/C1-type" evidence="1">
    <location>
        <begin position="50"/>
        <end position="104"/>
    </location>
</feature>
<dbReference type="PROSITE" id="PS50943">
    <property type="entry name" value="HTH_CROC1"/>
    <property type="match status" value="1"/>
</dbReference>
<dbReference type="SMART" id="SM00530">
    <property type="entry name" value="HTH_XRE"/>
    <property type="match status" value="1"/>
</dbReference>
<accession>A0A9D2IF28</accession>
<sequence>MKLKVSEVLGFYTAVVMNAQNLGVSKTDLENYLNTELDETDVIKAFGAALKAMREIEKESLNTLSKEIDIPNPTINRYENGINAPTIPQIVKIVAHFKIPFEMFVFLGVAKMQGQDIEAWYRACRAAVENAQKQSRAQRRAQGKH</sequence>
<dbReference type="Gene3D" id="1.10.260.40">
    <property type="entry name" value="lambda repressor-like DNA-binding domains"/>
    <property type="match status" value="1"/>
</dbReference>
<evidence type="ECO:0000313" key="3">
    <source>
        <dbReference type="Proteomes" id="UP000824132"/>
    </source>
</evidence>
<dbReference type="GO" id="GO:0003677">
    <property type="term" value="F:DNA binding"/>
    <property type="evidence" value="ECO:0007669"/>
    <property type="project" value="InterPro"/>
</dbReference>
<name>A0A9D2IF28_9FIRM</name>
<dbReference type="Proteomes" id="UP000824132">
    <property type="component" value="Unassembled WGS sequence"/>
</dbReference>